<dbReference type="Pfam" id="PF13472">
    <property type="entry name" value="Lipase_GDSL_2"/>
    <property type="match status" value="1"/>
</dbReference>
<dbReference type="EMBL" id="QJSP01000005">
    <property type="protein sequence ID" value="PYE18106.1"/>
    <property type="molecule type" value="Genomic_DNA"/>
</dbReference>
<organism evidence="3 4">
    <name type="scientific">Williamsia limnetica</name>
    <dbReference type="NCBI Taxonomy" id="882452"/>
    <lineage>
        <taxon>Bacteria</taxon>
        <taxon>Bacillati</taxon>
        <taxon>Actinomycetota</taxon>
        <taxon>Actinomycetes</taxon>
        <taxon>Mycobacteriales</taxon>
        <taxon>Nocardiaceae</taxon>
        <taxon>Williamsia</taxon>
    </lineage>
</organism>
<evidence type="ECO:0000259" key="2">
    <source>
        <dbReference type="Pfam" id="PF13472"/>
    </source>
</evidence>
<feature type="region of interest" description="Disordered" evidence="1">
    <location>
        <begin position="266"/>
        <end position="300"/>
    </location>
</feature>
<sequence length="300" mass="32885">MRTDSPRTSAHRAPCSPVSLHGSRLCGVSYSRFVAIGDSQTEGMCDGDDDTGYRGWADRLADELAGHNPDLRYANLAVRGRTTRQIRDVQLGPAIALQPDLVAAPLGMNDVLARTPMSQVHEDLDFVYGELHNTDATVLISTFPNLARIVPIAKRIEARLLMVNAMMEEFATRYGFVLVDLNAAPVLTDPRSWSPDRLHASPFGHQRFAAGAAHALGVVGSDPEWGKALPPRPPLTIAQTVAREAEWGRTFFIPWMIRRIRGVSLGDGREPKRPELTPVVPQTHHGPLPVQEAGRDERSG</sequence>
<accession>A0A318RRQ6</accession>
<protein>
    <submittedName>
        <fullName evidence="3">Lysophospholipase L1-like esterase</fullName>
    </submittedName>
</protein>
<dbReference type="InterPro" id="IPR053140">
    <property type="entry name" value="GDSL_Rv0518-like"/>
</dbReference>
<keyword evidence="4" id="KW-1185">Reference proteome</keyword>
<name>A0A318RRQ6_WILLI</name>
<dbReference type="SUPFAM" id="SSF52266">
    <property type="entry name" value="SGNH hydrolase"/>
    <property type="match status" value="1"/>
</dbReference>
<dbReference type="AlphaFoldDB" id="A0A318RRQ6"/>
<dbReference type="PANTHER" id="PTHR43784:SF2">
    <property type="entry name" value="GDSL-LIKE LIPASE_ACYLHYDROLASE, PUTATIVE (AFU_ORTHOLOGUE AFUA_2G00820)-RELATED"/>
    <property type="match status" value="1"/>
</dbReference>
<feature type="domain" description="SGNH hydrolase-type esterase" evidence="2">
    <location>
        <begin position="35"/>
        <end position="207"/>
    </location>
</feature>
<comment type="caution">
    <text evidence="3">The sequence shown here is derived from an EMBL/GenBank/DDBJ whole genome shotgun (WGS) entry which is preliminary data.</text>
</comment>
<evidence type="ECO:0000313" key="4">
    <source>
        <dbReference type="Proteomes" id="UP000247591"/>
    </source>
</evidence>
<proteinExistence type="predicted"/>
<evidence type="ECO:0000256" key="1">
    <source>
        <dbReference type="SAM" id="MobiDB-lite"/>
    </source>
</evidence>
<dbReference type="PANTHER" id="PTHR43784">
    <property type="entry name" value="GDSL-LIKE LIPASE/ACYLHYDROLASE, PUTATIVE (AFU_ORTHOLOGUE AFUA_2G00820)-RELATED"/>
    <property type="match status" value="1"/>
</dbReference>
<evidence type="ECO:0000313" key="3">
    <source>
        <dbReference type="EMBL" id="PYE18106.1"/>
    </source>
</evidence>
<dbReference type="CDD" id="cd01832">
    <property type="entry name" value="SGNH_hydrolase_like_1"/>
    <property type="match status" value="1"/>
</dbReference>
<dbReference type="InterPro" id="IPR036514">
    <property type="entry name" value="SGNH_hydro_sf"/>
</dbReference>
<dbReference type="Proteomes" id="UP000247591">
    <property type="component" value="Unassembled WGS sequence"/>
</dbReference>
<reference evidence="3 4" key="1">
    <citation type="submission" date="2018-06" db="EMBL/GenBank/DDBJ databases">
        <title>Genomic Encyclopedia of Type Strains, Phase IV (KMG-IV): sequencing the most valuable type-strain genomes for metagenomic binning, comparative biology and taxonomic classification.</title>
        <authorList>
            <person name="Goeker M."/>
        </authorList>
    </citation>
    <scope>NUCLEOTIDE SEQUENCE [LARGE SCALE GENOMIC DNA]</scope>
    <source>
        <strain evidence="3 4">DSM 45521</strain>
    </source>
</reference>
<dbReference type="Gene3D" id="3.40.50.1110">
    <property type="entry name" value="SGNH hydrolase"/>
    <property type="match status" value="1"/>
</dbReference>
<gene>
    <name evidence="3" type="ORF">DFR67_105251</name>
</gene>
<dbReference type="InterPro" id="IPR013830">
    <property type="entry name" value="SGNH_hydro"/>
</dbReference>